<keyword evidence="5" id="KW-1185">Reference proteome</keyword>
<organism evidence="4 5">
    <name type="scientific">Kaistia geumhonensis</name>
    <dbReference type="NCBI Taxonomy" id="410839"/>
    <lineage>
        <taxon>Bacteria</taxon>
        <taxon>Pseudomonadati</taxon>
        <taxon>Pseudomonadota</taxon>
        <taxon>Alphaproteobacteria</taxon>
        <taxon>Hyphomicrobiales</taxon>
        <taxon>Kaistiaceae</taxon>
        <taxon>Kaistia</taxon>
    </lineage>
</organism>
<keyword evidence="1" id="KW-0489">Methyltransferase</keyword>
<dbReference type="PANTHER" id="PTHR47739:SF1">
    <property type="entry name" value="TRNA1(VAL) (ADENINE(37)-N6)-METHYLTRANSFERASE"/>
    <property type="match status" value="1"/>
</dbReference>
<evidence type="ECO:0000313" key="4">
    <source>
        <dbReference type="EMBL" id="MDQ0518292.1"/>
    </source>
</evidence>
<evidence type="ECO:0000259" key="3">
    <source>
        <dbReference type="Pfam" id="PF05175"/>
    </source>
</evidence>
<keyword evidence="1" id="KW-0808">Transferase</keyword>
<dbReference type="InterPro" id="IPR007848">
    <property type="entry name" value="Small_mtfrase_dom"/>
</dbReference>
<evidence type="ECO:0000313" key="5">
    <source>
        <dbReference type="Proteomes" id="UP001223743"/>
    </source>
</evidence>
<dbReference type="PROSITE" id="PS00092">
    <property type="entry name" value="N6_MTASE"/>
    <property type="match status" value="1"/>
</dbReference>
<evidence type="ECO:0000256" key="2">
    <source>
        <dbReference type="ARBA" id="ARBA00022691"/>
    </source>
</evidence>
<dbReference type="RefSeq" id="WP_266283758.1">
    <property type="nucleotide sequence ID" value="NZ_JAPKNF010000003.1"/>
</dbReference>
<dbReference type="EMBL" id="JAUSWJ010000001">
    <property type="protein sequence ID" value="MDQ0518292.1"/>
    <property type="molecule type" value="Genomic_DNA"/>
</dbReference>
<proteinExistence type="predicted"/>
<dbReference type="CDD" id="cd02440">
    <property type="entry name" value="AdoMet_MTases"/>
    <property type="match status" value="1"/>
</dbReference>
<evidence type="ECO:0000256" key="1">
    <source>
        <dbReference type="ARBA" id="ARBA00022603"/>
    </source>
</evidence>
<dbReference type="PANTHER" id="PTHR47739">
    <property type="entry name" value="TRNA1(VAL) (ADENINE(37)-N6)-METHYLTRANSFERASE"/>
    <property type="match status" value="1"/>
</dbReference>
<sequence>MTEASRDAFLAGRVTAMQPRAGHHRSGLDAVLLAAAFSDKAKGSIVDLGAGAGVAGFCLAARAEATRVTLAEREAGLVALGRAAAALPENAAFAARLTFAEADILDAGARGAAGLVADRFDGVLMNPPFHDEGSVRASPDGARARAHVLDPGGLDGWFRAAAALLKGGGSLAVILPAARLGDLLASMARRFGGVTVLPIHPRADEPAIRVLARGVKGSRAPITLLPGLALHEGEGNAASKAARAMLGDGASLADVHMSWRRLGFDP</sequence>
<comment type="caution">
    <text evidence="4">The sequence shown here is derived from an EMBL/GenBank/DDBJ whole genome shotgun (WGS) entry which is preliminary data.</text>
</comment>
<dbReference type="Gene3D" id="3.40.50.150">
    <property type="entry name" value="Vaccinia Virus protein VP39"/>
    <property type="match status" value="1"/>
</dbReference>
<name>A0ABU0MBE2_9HYPH</name>
<feature type="domain" description="Methyltransferase small" evidence="3">
    <location>
        <begin position="31"/>
        <end position="136"/>
    </location>
</feature>
<dbReference type="InterPro" id="IPR050210">
    <property type="entry name" value="tRNA_Adenine-N(6)_MTase"/>
</dbReference>
<gene>
    <name evidence="4" type="ORF">QO015_003905</name>
</gene>
<protein>
    <submittedName>
        <fullName evidence="4">tRNA1(Val) A37 N6-methylase TrmN6</fullName>
    </submittedName>
</protein>
<dbReference type="Proteomes" id="UP001223743">
    <property type="component" value="Unassembled WGS sequence"/>
</dbReference>
<reference evidence="4 5" key="1">
    <citation type="submission" date="2023-07" db="EMBL/GenBank/DDBJ databases">
        <title>Genomic Encyclopedia of Type Strains, Phase IV (KMG-IV): sequencing the most valuable type-strain genomes for metagenomic binning, comparative biology and taxonomic classification.</title>
        <authorList>
            <person name="Goeker M."/>
        </authorList>
    </citation>
    <scope>NUCLEOTIDE SEQUENCE [LARGE SCALE GENOMIC DNA]</scope>
    <source>
        <strain evidence="4 5">B1-1</strain>
    </source>
</reference>
<dbReference type="Pfam" id="PF05175">
    <property type="entry name" value="MTS"/>
    <property type="match status" value="1"/>
</dbReference>
<accession>A0ABU0MBE2</accession>
<dbReference type="SUPFAM" id="SSF53335">
    <property type="entry name" value="S-adenosyl-L-methionine-dependent methyltransferases"/>
    <property type="match status" value="1"/>
</dbReference>
<dbReference type="InterPro" id="IPR002052">
    <property type="entry name" value="DNA_methylase_N6_adenine_CS"/>
</dbReference>
<dbReference type="InterPro" id="IPR029063">
    <property type="entry name" value="SAM-dependent_MTases_sf"/>
</dbReference>
<keyword evidence="2" id="KW-0949">S-adenosyl-L-methionine</keyword>